<comment type="similarity">
    <text evidence="2">Belongs to the TAF7 family.</text>
</comment>
<evidence type="ECO:0000256" key="4">
    <source>
        <dbReference type="ARBA" id="ARBA00023163"/>
    </source>
</evidence>
<reference evidence="8" key="1">
    <citation type="journal article" date="2020" name="Stud. Mycol.">
        <title>101 Dothideomycetes genomes: a test case for predicting lifestyles and emergence of pathogens.</title>
        <authorList>
            <person name="Haridas S."/>
            <person name="Albert R."/>
            <person name="Binder M."/>
            <person name="Bloem J."/>
            <person name="Labutti K."/>
            <person name="Salamov A."/>
            <person name="Andreopoulos B."/>
            <person name="Baker S."/>
            <person name="Barry K."/>
            <person name="Bills G."/>
            <person name="Bluhm B."/>
            <person name="Cannon C."/>
            <person name="Castanera R."/>
            <person name="Culley D."/>
            <person name="Daum C."/>
            <person name="Ezra D."/>
            <person name="Gonzalez J."/>
            <person name="Henrissat B."/>
            <person name="Kuo A."/>
            <person name="Liang C."/>
            <person name="Lipzen A."/>
            <person name="Lutzoni F."/>
            <person name="Magnuson J."/>
            <person name="Mondo S."/>
            <person name="Nolan M."/>
            <person name="Ohm R."/>
            <person name="Pangilinan J."/>
            <person name="Park H.-J."/>
            <person name="Ramirez L."/>
            <person name="Alfaro M."/>
            <person name="Sun H."/>
            <person name="Tritt A."/>
            <person name="Yoshinaga Y."/>
            <person name="Zwiers L.-H."/>
            <person name="Turgeon B."/>
            <person name="Goodwin S."/>
            <person name="Spatafora J."/>
            <person name="Crous P."/>
            <person name="Grigoriev I."/>
        </authorList>
    </citation>
    <scope>NUCLEOTIDE SEQUENCE</scope>
    <source>
        <strain evidence="8">CBS 627.86</strain>
    </source>
</reference>
<dbReference type="GO" id="GO:0005669">
    <property type="term" value="C:transcription factor TFIID complex"/>
    <property type="evidence" value="ECO:0007669"/>
    <property type="project" value="InterPro"/>
</dbReference>
<keyword evidence="4" id="KW-0804">Transcription</keyword>
<evidence type="ECO:0000256" key="6">
    <source>
        <dbReference type="SAM" id="MobiDB-lite"/>
    </source>
</evidence>
<keyword evidence="9" id="KW-1185">Reference proteome</keyword>
<keyword evidence="5" id="KW-0539">Nucleus</keyword>
<comment type="subcellular location">
    <subcellularLocation>
        <location evidence="1">Nucleus</location>
    </subcellularLocation>
</comment>
<dbReference type="PANTHER" id="PTHR12228:SF0">
    <property type="entry name" value="TATA-BOX BINDING PROTEIN ASSOCIATED FACTOR 7"/>
    <property type="match status" value="1"/>
</dbReference>
<feature type="compositionally biased region" description="Pro residues" evidence="6">
    <location>
        <begin position="13"/>
        <end position="28"/>
    </location>
</feature>
<evidence type="ECO:0000259" key="7">
    <source>
        <dbReference type="SMART" id="SM01370"/>
    </source>
</evidence>
<feature type="region of interest" description="Disordered" evidence="6">
    <location>
        <begin position="1"/>
        <end position="138"/>
    </location>
</feature>
<dbReference type="CDD" id="cd08047">
    <property type="entry name" value="TAF7"/>
    <property type="match status" value="1"/>
</dbReference>
<feature type="region of interest" description="Disordered" evidence="6">
    <location>
        <begin position="185"/>
        <end position="205"/>
    </location>
</feature>
<dbReference type="EMBL" id="ML977317">
    <property type="protein sequence ID" value="KAF2118585.1"/>
    <property type="molecule type" value="Genomic_DNA"/>
</dbReference>
<feature type="domain" description="TAFII55 protein conserved region" evidence="7">
    <location>
        <begin position="212"/>
        <end position="370"/>
    </location>
</feature>
<sequence length="596" mass="64682">MKLKLKTSSEVPPALPAAPPANSPPPETPSGAAGGLKLKFKPMGAPPAPISASPVEAEPAIEPVKQKRKYTRKPKVDDEGNPLLPGKPGRKPAQSTKRGRENGEEGSPATKRRSIPSAKLQAAMGTGSEDEEEADMAMAVPVAVPRPIAPQRTQSLKISIKQKGQEGDVPVPGVQRAPTLVRLKGVKGKPPVRPPGVGYDSEAEEAEDDPAIESQFVLRMQPGDDCDELRRAIEEKKIGTGGKNVNMRFLDREGRRAIVSVFNHLYAATMVDLPCVIESMKSWNKKDWVKTADICQMLLVLGPVKNEEEAKSYKLPKEVDHSTHQYAHGLTPPMHWVRKRRFRPRVSYRRIEEVEEIVEALLDEDRKIKKDGGRSDYTVADANEISSSEEESEDEDEDMMDAPGEYIDGETPTIELETSGLVDPEMEAQMLADMEAEMAAVLADGGGDADLGDLFGSNGDTQTLEVEVATPQTAHDVAMNILHHGGDHTIATTEPAAESPAAASTPATQSADDDDDASSDEDSPTNEADAERNNTLGALEEEIRELEDEIANVTQARDATNNIIMKRKKQKLIDTLQEDLSIKKATLANLKGGEED</sequence>
<feature type="compositionally biased region" description="Low complexity" evidence="6">
    <location>
        <begin position="494"/>
        <end position="510"/>
    </location>
</feature>
<evidence type="ECO:0000256" key="1">
    <source>
        <dbReference type="ARBA" id="ARBA00004123"/>
    </source>
</evidence>
<dbReference type="Pfam" id="PF04658">
    <property type="entry name" value="TAFII55_N"/>
    <property type="match status" value="1"/>
</dbReference>
<proteinExistence type="inferred from homology"/>
<evidence type="ECO:0000256" key="3">
    <source>
        <dbReference type="ARBA" id="ARBA00023015"/>
    </source>
</evidence>
<gene>
    <name evidence="8" type="ORF">BDV96DRAFT_570209</name>
</gene>
<dbReference type="InterPro" id="IPR037817">
    <property type="entry name" value="TAF7"/>
</dbReference>
<dbReference type="AlphaFoldDB" id="A0A6A5ZHA3"/>
<dbReference type="Proteomes" id="UP000799770">
    <property type="component" value="Unassembled WGS sequence"/>
</dbReference>
<dbReference type="GO" id="GO:0051123">
    <property type="term" value="P:RNA polymerase II preinitiation complex assembly"/>
    <property type="evidence" value="ECO:0007669"/>
    <property type="project" value="TreeGrafter"/>
</dbReference>
<evidence type="ECO:0000313" key="8">
    <source>
        <dbReference type="EMBL" id="KAF2118585.1"/>
    </source>
</evidence>
<feature type="compositionally biased region" description="Acidic residues" evidence="6">
    <location>
        <begin position="511"/>
        <end position="524"/>
    </location>
</feature>
<dbReference type="GO" id="GO:0016251">
    <property type="term" value="F:RNA polymerase II general transcription initiation factor activity"/>
    <property type="evidence" value="ECO:0007669"/>
    <property type="project" value="TreeGrafter"/>
</dbReference>
<organism evidence="8 9">
    <name type="scientific">Lophiotrema nucula</name>
    <dbReference type="NCBI Taxonomy" id="690887"/>
    <lineage>
        <taxon>Eukaryota</taxon>
        <taxon>Fungi</taxon>
        <taxon>Dikarya</taxon>
        <taxon>Ascomycota</taxon>
        <taxon>Pezizomycotina</taxon>
        <taxon>Dothideomycetes</taxon>
        <taxon>Pleosporomycetidae</taxon>
        <taxon>Pleosporales</taxon>
        <taxon>Lophiotremataceae</taxon>
        <taxon>Lophiotrema</taxon>
    </lineage>
</organism>
<feature type="compositionally biased region" description="Acidic residues" evidence="6">
    <location>
        <begin position="387"/>
        <end position="400"/>
    </location>
</feature>
<keyword evidence="3" id="KW-0805">Transcription regulation</keyword>
<dbReference type="PANTHER" id="PTHR12228">
    <property type="entry name" value="TRANSCRIPTION INITIATION FACTOR TFIID 55 KD SUBUNIT-RELATED"/>
    <property type="match status" value="1"/>
</dbReference>
<dbReference type="SMART" id="SM01370">
    <property type="entry name" value="TAFII55_N"/>
    <property type="match status" value="1"/>
</dbReference>
<protein>
    <submittedName>
        <fullName evidence="8">TAFII55 protein conserved region-domain-containing protein</fullName>
    </submittedName>
</protein>
<dbReference type="InterPro" id="IPR006751">
    <property type="entry name" value="TAFII55_prot_cons_reg"/>
</dbReference>
<evidence type="ECO:0000313" key="9">
    <source>
        <dbReference type="Proteomes" id="UP000799770"/>
    </source>
</evidence>
<evidence type="ECO:0000256" key="5">
    <source>
        <dbReference type="ARBA" id="ARBA00023242"/>
    </source>
</evidence>
<dbReference type="OrthoDB" id="153872at2759"/>
<accession>A0A6A5ZHA3</accession>
<evidence type="ECO:0000256" key="2">
    <source>
        <dbReference type="ARBA" id="ARBA00009368"/>
    </source>
</evidence>
<feature type="region of interest" description="Disordered" evidence="6">
    <location>
        <begin position="494"/>
        <end position="538"/>
    </location>
</feature>
<feature type="region of interest" description="Disordered" evidence="6">
    <location>
        <begin position="372"/>
        <end position="410"/>
    </location>
</feature>
<name>A0A6A5ZHA3_9PLEO</name>